<proteinExistence type="predicted"/>
<organism evidence="1">
    <name type="scientific">Streptomyces sp. NBC_00003</name>
    <dbReference type="NCBI Taxonomy" id="2903608"/>
    <lineage>
        <taxon>Bacteria</taxon>
        <taxon>Bacillati</taxon>
        <taxon>Actinomycetota</taxon>
        <taxon>Actinomycetes</taxon>
        <taxon>Kitasatosporales</taxon>
        <taxon>Streptomycetaceae</taxon>
        <taxon>Streptomyces</taxon>
    </lineage>
</organism>
<sequence length="85" mass="8681">MTATVVMTSHERSAAQAYLRLLSTVRAALDSPSDRPPGPLALEGVIAETDDALARAGLAGNEAELFALVGSLHTGGASAQGRPRP</sequence>
<evidence type="ECO:0000313" key="1">
    <source>
        <dbReference type="EMBL" id="WTW60036.1"/>
    </source>
</evidence>
<protein>
    <submittedName>
        <fullName evidence="1">Uncharacterized protein</fullName>
    </submittedName>
</protein>
<accession>A0AAU2UY25</accession>
<name>A0AAU2UY25_9ACTN</name>
<dbReference type="AlphaFoldDB" id="A0AAU2UY25"/>
<gene>
    <name evidence="1" type="ORF">OG549_04940</name>
</gene>
<dbReference type="EMBL" id="CP108318">
    <property type="protein sequence ID" value="WTW60036.1"/>
    <property type="molecule type" value="Genomic_DNA"/>
</dbReference>
<reference evidence="1" key="1">
    <citation type="submission" date="2022-10" db="EMBL/GenBank/DDBJ databases">
        <title>The complete genomes of actinobacterial strains from the NBC collection.</title>
        <authorList>
            <person name="Joergensen T.S."/>
            <person name="Alvarez Arevalo M."/>
            <person name="Sterndorff E.B."/>
            <person name="Faurdal D."/>
            <person name="Vuksanovic O."/>
            <person name="Mourched A.-S."/>
            <person name="Charusanti P."/>
            <person name="Shaw S."/>
            <person name="Blin K."/>
            <person name="Weber T."/>
        </authorList>
    </citation>
    <scope>NUCLEOTIDE SEQUENCE</scope>
    <source>
        <strain evidence="1">NBC_00003</strain>
    </source>
</reference>